<feature type="transmembrane region" description="Helical" evidence="12">
    <location>
        <begin position="412"/>
        <end position="436"/>
    </location>
</feature>
<evidence type="ECO:0000256" key="2">
    <source>
        <dbReference type="ARBA" id="ARBA00004141"/>
    </source>
</evidence>
<keyword evidence="14" id="KW-1185">Reference proteome</keyword>
<keyword evidence="4 12" id="KW-0812">Transmembrane</keyword>
<evidence type="ECO:0000256" key="11">
    <source>
        <dbReference type="SAM" id="MobiDB-lite"/>
    </source>
</evidence>
<dbReference type="PANTHER" id="PTHR28388:SF1">
    <property type="entry name" value="TRANSMEMBRANE PROTEIN 237"/>
    <property type="match status" value="1"/>
</dbReference>
<dbReference type="Proteomes" id="UP000444721">
    <property type="component" value="Unassembled WGS sequence"/>
</dbReference>
<organism evidence="13 14">
    <name type="scientific">Naegleria fowleri</name>
    <name type="common">Brain eating amoeba</name>
    <dbReference type="NCBI Taxonomy" id="5763"/>
    <lineage>
        <taxon>Eukaryota</taxon>
        <taxon>Discoba</taxon>
        <taxon>Heterolobosea</taxon>
        <taxon>Tetramitia</taxon>
        <taxon>Eutetramitia</taxon>
        <taxon>Vahlkampfiidae</taxon>
        <taxon>Naegleria</taxon>
    </lineage>
</organism>
<dbReference type="RefSeq" id="XP_044563326.1">
    <property type="nucleotide sequence ID" value="XM_044705627.1"/>
</dbReference>
<evidence type="ECO:0000256" key="5">
    <source>
        <dbReference type="ARBA" id="ARBA00022794"/>
    </source>
</evidence>
<keyword evidence="6 12" id="KW-1133">Transmembrane helix</keyword>
<feature type="region of interest" description="Disordered" evidence="11">
    <location>
        <begin position="1"/>
        <end position="134"/>
    </location>
</feature>
<keyword evidence="5" id="KW-0970">Cilium biogenesis/degradation</keyword>
<dbReference type="PANTHER" id="PTHR28388">
    <property type="entry name" value="TRANSMEMBRANE PROTEIN 237"/>
    <property type="match status" value="1"/>
</dbReference>
<evidence type="ECO:0000256" key="9">
    <source>
        <dbReference type="ARBA" id="ARBA00023273"/>
    </source>
</evidence>
<evidence type="ECO:0000256" key="3">
    <source>
        <dbReference type="ARBA" id="ARBA00008783"/>
    </source>
</evidence>
<dbReference type="GO" id="GO:0060271">
    <property type="term" value="P:cilium assembly"/>
    <property type="evidence" value="ECO:0007669"/>
    <property type="project" value="TreeGrafter"/>
</dbReference>
<evidence type="ECO:0000256" key="12">
    <source>
        <dbReference type="SAM" id="Phobius"/>
    </source>
</evidence>
<feature type="compositionally biased region" description="Polar residues" evidence="11">
    <location>
        <begin position="125"/>
        <end position="134"/>
    </location>
</feature>
<dbReference type="AlphaFoldDB" id="A0A6A5BKT4"/>
<proteinExistence type="inferred from homology"/>
<feature type="transmembrane region" description="Helical" evidence="12">
    <location>
        <begin position="354"/>
        <end position="380"/>
    </location>
</feature>
<comment type="caution">
    <text evidence="13">The sequence shown here is derived from an EMBL/GenBank/DDBJ whole genome shotgun (WGS) entry which is preliminary data.</text>
</comment>
<dbReference type="InterPro" id="IPR029409">
    <property type="entry name" value="TMEM237"/>
</dbReference>
<gene>
    <name evidence="13" type="ORF">FDP41_002433</name>
</gene>
<dbReference type="Pfam" id="PF15383">
    <property type="entry name" value="TMEM237"/>
    <property type="match status" value="1"/>
</dbReference>
<comment type="function">
    <text evidence="10">Component of the transition zone in primary cilia. Required for ciliogenesis.</text>
</comment>
<reference evidence="13 14" key="1">
    <citation type="journal article" date="2019" name="Sci. Rep.">
        <title>Nanopore sequencing improves the draft genome of the human pathogenic amoeba Naegleria fowleri.</title>
        <authorList>
            <person name="Liechti N."/>
            <person name="Schurch N."/>
            <person name="Bruggmann R."/>
            <person name="Wittwer M."/>
        </authorList>
    </citation>
    <scope>NUCLEOTIDE SEQUENCE [LARGE SCALE GENOMIC DNA]</scope>
    <source>
        <strain evidence="13 14">ATCC 30894</strain>
    </source>
</reference>
<dbReference type="VEuPathDB" id="AmoebaDB:NF0006710"/>
<feature type="compositionally biased region" description="Polar residues" evidence="11">
    <location>
        <begin position="16"/>
        <end position="27"/>
    </location>
</feature>
<evidence type="ECO:0000256" key="8">
    <source>
        <dbReference type="ARBA" id="ARBA00023136"/>
    </source>
</evidence>
<keyword evidence="9" id="KW-0966">Cell projection</keyword>
<sequence length="460" mass="52857">MSLHSERVKTPLPEQLKNSFSFGNTSQNEEDGIEEETMMDDHHFEMKQTEDGANLEEFHRSESIQEEPATHQNTTAANNSRRNRFNQDMSQAATEVDEEPSDRKQKKRVKKKKLKKRIEEENTEEPNQASSEIISATNDTNINSTIKNDLFADMKRNHYLTISPNDIITKDVEEGDDGKTEENVIETARNVKTQGPTSQRQKTIFIENPVSGQFRKIKEADLNNHKDVNEEMVEDEQEIIEREINSYSSTVLITNNNLFVILNFTQGLLVGFCLFHLLINIPLYSQLVAFAEWYSSVATILQKIYMFICSICAVLSFYILSIEIRPPIQKSTIFTELVVENSSPLKRSTRTVSFLVKSLLCVEAFSYLLAFLSSVIIAYADEFFAFYFYKVGSNWTTTISVADSEMIPRYVIFWHVLNGVRALSSIVGWVSATILFRGLRRQTETMFQHLLKQQRSGDQR</sequence>
<dbReference type="VEuPathDB" id="AmoebaDB:FDP41_002433"/>
<dbReference type="GO" id="GO:0016020">
    <property type="term" value="C:membrane"/>
    <property type="evidence" value="ECO:0007669"/>
    <property type="project" value="UniProtKB-SubCell"/>
</dbReference>
<dbReference type="OrthoDB" id="10340888at2759"/>
<name>A0A6A5BKT4_NAEFO</name>
<comment type="similarity">
    <text evidence="3">Belongs to the TMEM237 family.</text>
</comment>
<dbReference type="GO" id="GO:0035869">
    <property type="term" value="C:ciliary transition zone"/>
    <property type="evidence" value="ECO:0007669"/>
    <property type="project" value="TreeGrafter"/>
</dbReference>
<evidence type="ECO:0000256" key="10">
    <source>
        <dbReference type="ARBA" id="ARBA00025631"/>
    </source>
</evidence>
<dbReference type="VEuPathDB" id="AmoebaDB:NfTy_041710"/>
<feature type="transmembrane region" description="Helical" evidence="12">
    <location>
        <begin position="304"/>
        <end position="322"/>
    </location>
</feature>
<feature type="compositionally biased region" description="Basic and acidic residues" evidence="11">
    <location>
        <begin position="39"/>
        <end position="63"/>
    </location>
</feature>
<feature type="transmembrane region" description="Helical" evidence="12">
    <location>
        <begin position="258"/>
        <end position="284"/>
    </location>
</feature>
<feature type="compositionally biased region" description="Basic residues" evidence="11">
    <location>
        <begin position="104"/>
        <end position="116"/>
    </location>
</feature>
<evidence type="ECO:0000256" key="7">
    <source>
        <dbReference type="ARBA" id="ARBA00023069"/>
    </source>
</evidence>
<accession>A0A6A5BKT4</accession>
<protein>
    <submittedName>
        <fullName evidence="13">Uncharacterized protein</fullName>
    </submittedName>
</protein>
<keyword evidence="7" id="KW-0969">Cilium</keyword>
<evidence type="ECO:0000313" key="14">
    <source>
        <dbReference type="Proteomes" id="UP000444721"/>
    </source>
</evidence>
<dbReference type="EMBL" id="VFQX01000029">
    <property type="protein sequence ID" value="KAF0978613.1"/>
    <property type="molecule type" value="Genomic_DNA"/>
</dbReference>
<evidence type="ECO:0000313" key="13">
    <source>
        <dbReference type="EMBL" id="KAF0978613.1"/>
    </source>
</evidence>
<evidence type="ECO:0000256" key="1">
    <source>
        <dbReference type="ARBA" id="ARBA00004138"/>
    </source>
</evidence>
<feature type="compositionally biased region" description="Acidic residues" evidence="11">
    <location>
        <begin position="28"/>
        <end position="38"/>
    </location>
</feature>
<comment type="subcellular location">
    <subcellularLocation>
        <location evidence="1">Cell projection</location>
        <location evidence="1">Cilium</location>
    </subcellularLocation>
    <subcellularLocation>
        <location evidence="2">Membrane</location>
        <topology evidence="2">Multi-pass membrane protein</topology>
    </subcellularLocation>
</comment>
<evidence type="ECO:0000256" key="4">
    <source>
        <dbReference type="ARBA" id="ARBA00022692"/>
    </source>
</evidence>
<evidence type="ECO:0000256" key="6">
    <source>
        <dbReference type="ARBA" id="ARBA00022989"/>
    </source>
</evidence>
<keyword evidence="8 12" id="KW-0472">Membrane</keyword>
<dbReference type="GeneID" id="68109651"/>